<proteinExistence type="predicted"/>
<reference evidence="1 2" key="1">
    <citation type="submission" date="2018-06" db="EMBL/GenBank/DDBJ databases">
        <authorList>
            <consortium name="Pathogen Informatics"/>
            <person name="Doyle S."/>
        </authorList>
    </citation>
    <scope>NUCLEOTIDE SEQUENCE [LARGE SCALE GENOMIC DNA]</scope>
    <source>
        <strain evidence="1 2">NCTC11460</strain>
    </source>
</reference>
<protein>
    <submittedName>
        <fullName evidence="1">Methyltransferase domain</fullName>
    </submittedName>
</protein>
<dbReference type="EMBL" id="UGTB01000004">
    <property type="protein sequence ID" value="SUB61002.1"/>
    <property type="molecule type" value="Genomic_DNA"/>
</dbReference>
<evidence type="ECO:0000313" key="1">
    <source>
        <dbReference type="EMBL" id="SUB61002.1"/>
    </source>
</evidence>
<keyword evidence="1" id="KW-0489">Methyltransferase</keyword>
<dbReference type="InterPro" id="IPR029063">
    <property type="entry name" value="SAM-dependent_MTases_sf"/>
</dbReference>
<dbReference type="Gene3D" id="3.40.50.150">
    <property type="entry name" value="Vaccinia Virus protein VP39"/>
    <property type="match status" value="1"/>
</dbReference>
<dbReference type="AlphaFoldDB" id="A0A379CEW9"/>
<name>A0A379CEW9_9FIRM</name>
<dbReference type="Proteomes" id="UP000255101">
    <property type="component" value="Unassembled WGS sequence"/>
</dbReference>
<gene>
    <name evidence="1" type="ORF">NCTC11460_00919</name>
</gene>
<sequence>MKILDVCCGSKMFYFEKDNPDVVFMDIRTESHILCDGRELNIKPDIIGDFRKIPFTDNKFDMVVFDPPHLNKLGERSWMAKKYGVLNKDTWKDDIKQGFKECMRVLKEDGTLIFKWSEDQIKLTEILKLINFKPLLGNKRNKTHWLVFYKKSC</sequence>
<organism evidence="1 2">
    <name type="scientific">Peptostreptococcus anaerobius</name>
    <dbReference type="NCBI Taxonomy" id="1261"/>
    <lineage>
        <taxon>Bacteria</taxon>
        <taxon>Bacillati</taxon>
        <taxon>Bacillota</taxon>
        <taxon>Clostridia</taxon>
        <taxon>Peptostreptococcales</taxon>
        <taxon>Peptostreptococcaceae</taxon>
        <taxon>Peptostreptococcus</taxon>
    </lineage>
</organism>
<keyword evidence="1" id="KW-0808">Transferase</keyword>
<accession>A0A379CEW9</accession>
<dbReference type="CDD" id="cd02440">
    <property type="entry name" value="AdoMet_MTases"/>
    <property type="match status" value="1"/>
</dbReference>
<dbReference type="GO" id="GO:0008168">
    <property type="term" value="F:methyltransferase activity"/>
    <property type="evidence" value="ECO:0007669"/>
    <property type="project" value="UniProtKB-KW"/>
</dbReference>
<dbReference type="RefSeq" id="WP_002845673.1">
    <property type="nucleotide sequence ID" value="NZ_FOVA01000002.1"/>
</dbReference>
<dbReference type="SUPFAM" id="SSF53335">
    <property type="entry name" value="S-adenosyl-L-methionine-dependent methyltransferases"/>
    <property type="match status" value="1"/>
</dbReference>
<dbReference type="REBASE" id="406006">
    <property type="entry name" value="M.Pan11460ORF919P"/>
</dbReference>
<evidence type="ECO:0000313" key="2">
    <source>
        <dbReference type="Proteomes" id="UP000255101"/>
    </source>
</evidence>
<dbReference type="GO" id="GO:0032259">
    <property type="term" value="P:methylation"/>
    <property type="evidence" value="ECO:0007669"/>
    <property type="project" value="UniProtKB-KW"/>
</dbReference>